<accession>A0A7W7CLI7</accession>
<protein>
    <submittedName>
        <fullName evidence="1">Uncharacterized protein</fullName>
    </submittedName>
</protein>
<sequence length="65" mass="6472">MRGAEEKARAAADKATCRAVNSAIVAFAGVSGDAPKSITELKGYLDGDISAYRIVGGKAAGPGCS</sequence>
<gene>
    <name evidence="1" type="ORF">BKA14_000899</name>
</gene>
<evidence type="ECO:0000313" key="1">
    <source>
        <dbReference type="EMBL" id="MBB4690751.1"/>
    </source>
</evidence>
<keyword evidence="2" id="KW-1185">Reference proteome</keyword>
<organism evidence="1 2">
    <name type="scientific">Paractinoplanes abujensis</name>
    <dbReference type="NCBI Taxonomy" id="882441"/>
    <lineage>
        <taxon>Bacteria</taxon>
        <taxon>Bacillati</taxon>
        <taxon>Actinomycetota</taxon>
        <taxon>Actinomycetes</taxon>
        <taxon>Micromonosporales</taxon>
        <taxon>Micromonosporaceae</taxon>
        <taxon>Paractinoplanes</taxon>
    </lineage>
</organism>
<proteinExistence type="predicted"/>
<dbReference type="Proteomes" id="UP000542742">
    <property type="component" value="Unassembled WGS sequence"/>
</dbReference>
<reference evidence="1 2" key="1">
    <citation type="submission" date="2020-08" db="EMBL/GenBank/DDBJ databases">
        <title>Sequencing the genomes of 1000 actinobacteria strains.</title>
        <authorList>
            <person name="Klenk H.-P."/>
        </authorList>
    </citation>
    <scope>NUCLEOTIDE SEQUENCE [LARGE SCALE GENOMIC DNA]</scope>
    <source>
        <strain evidence="1 2">DSM 45518</strain>
    </source>
</reference>
<dbReference type="EMBL" id="JACHMF010000001">
    <property type="protein sequence ID" value="MBB4690751.1"/>
    <property type="molecule type" value="Genomic_DNA"/>
</dbReference>
<dbReference type="AlphaFoldDB" id="A0A7W7CLI7"/>
<evidence type="ECO:0000313" key="2">
    <source>
        <dbReference type="Proteomes" id="UP000542742"/>
    </source>
</evidence>
<name>A0A7W7CLI7_9ACTN</name>
<comment type="caution">
    <text evidence="1">The sequence shown here is derived from an EMBL/GenBank/DDBJ whole genome shotgun (WGS) entry which is preliminary data.</text>
</comment>
<dbReference type="RefSeq" id="WP_221477225.1">
    <property type="nucleotide sequence ID" value="NZ_BOMC01000012.1"/>
</dbReference>